<evidence type="ECO:0000313" key="4">
    <source>
        <dbReference type="EMBL" id="SDB81532.1"/>
    </source>
</evidence>
<proteinExistence type="inferred from homology"/>
<keyword evidence="1" id="KW-0560">Oxidoreductase</keyword>
<feature type="region of interest" description="Disordered" evidence="3">
    <location>
        <begin position="1"/>
        <end position="31"/>
    </location>
</feature>
<name>A0A1G6GHN3_9ACTN</name>
<evidence type="ECO:0000313" key="5">
    <source>
        <dbReference type="Proteomes" id="UP000199086"/>
    </source>
</evidence>
<dbReference type="SUPFAM" id="SSF51735">
    <property type="entry name" value="NAD(P)-binding Rossmann-fold domains"/>
    <property type="match status" value="1"/>
</dbReference>
<sequence>MSRSPLRRSGGRQDPPRQMSAAAMTSPAPLDLPRLDGRTVVVTGGASGIGYFAAEHLAALGASVVIAARNPERAAAAIRSIGDLVPGADVRYQPLDLADLSSVRDAGRQLREGRVDALLANAGVIGYPAWPPTGLPALPATTADGFELHWGTNYLGHFALVATMLPALLESQGRVVLVGSLSHRNVREPADSLPEPATASDLQLYARSKLAVMSLGFTLARRLSAAGSGATSLVAHPGVAMDVLDPVRPGISRNQPTVRVPGLRAAASVVAQGKDGGARSLVTALASPRAANGDYWGPGGLFQLAGRPGVLRPAANALDPEAGERLVRVSEELTGVRLPI</sequence>
<dbReference type="STRING" id="1577474.GA0111570_103298"/>
<dbReference type="InterPro" id="IPR002347">
    <property type="entry name" value="SDR_fam"/>
</dbReference>
<dbReference type="OrthoDB" id="4577644at2"/>
<reference evidence="4 5" key="1">
    <citation type="submission" date="2016-06" db="EMBL/GenBank/DDBJ databases">
        <authorList>
            <person name="Olsen C.W."/>
            <person name="Carey S."/>
            <person name="Hinshaw L."/>
            <person name="Karasin A.I."/>
        </authorList>
    </citation>
    <scope>NUCLEOTIDE SEQUENCE [LARGE SCALE GENOMIC DNA]</scope>
    <source>
        <strain evidence="4 5">LZ-22</strain>
    </source>
</reference>
<comment type="similarity">
    <text evidence="2">Belongs to the short-chain dehydrogenases/reductases (SDR) family.</text>
</comment>
<dbReference type="GO" id="GO:0016491">
    <property type="term" value="F:oxidoreductase activity"/>
    <property type="evidence" value="ECO:0007669"/>
    <property type="project" value="UniProtKB-KW"/>
</dbReference>
<protein>
    <submittedName>
        <fullName evidence="4">NAD(P)-dependent dehydrogenase, short-chain alcohol dehydrogenase family</fullName>
    </submittedName>
</protein>
<dbReference type="EMBL" id="FMYF01000003">
    <property type="protein sequence ID" value="SDB81532.1"/>
    <property type="molecule type" value="Genomic_DNA"/>
</dbReference>
<organism evidence="4 5">
    <name type="scientific">Raineyella antarctica</name>
    <dbReference type="NCBI Taxonomy" id="1577474"/>
    <lineage>
        <taxon>Bacteria</taxon>
        <taxon>Bacillati</taxon>
        <taxon>Actinomycetota</taxon>
        <taxon>Actinomycetes</taxon>
        <taxon>Propionibacteriales</taxon>
        <taxon>Propionibacteriaceae</taxon>
        <taxon>Raineyella</taxon>
    </lineage>
</organism>
<keyword evidence="5" id="KW-1185">Reference proteome</keyword>
<dbReference type="PANTHER" id="PTHR43157:SF31">
    <property type="entry name" value="PHOSPHATIDYLINOSITOL-GLYCAN BIOSYNTHESIS CLASS F PROTEIN"/>
    <property type="match status" value="1"/>
</dbReference>
<dbReference type="Proteomes" id="UP000199086">
    <property type="component" value="Unassembled WGS sequence"/>
</dbReference>
<evidence type="ECO:0000256" key="3">
    <source>
        <dbReference type="SAM" id="MobiDB-lite"/>
    </source>
</evidence>
<evidence type="ECO:0000256" key="2">
    <source>
        <dbReference type="RuleBase" id="RU000363"/>
    </source>
</evidence>
<accession>A0A1G6GHN3</accession>
<dbReference type="Pfam" id="PF00106">
    <property type="entry name" value="adh_short"/>
    <property type="match status" value="1"/>
</dbReference>
<evidence type="ECO:0000256" key="1">
    <source>
        <dbReference type="ARBA" id="ARBA00023002"/>
    </source>
</evidence>
<gene>
    <name evidence="4" type="ORF">GA0111570_103298</name>
</gene>
<feature type="compositionally biased region" description="Basic residues" evidence="3">
    <location>
        <begin position="1"/>
        <end position="10"/>
    </location>
</feature>
<dbReference type="InterPro" id="IPR036291">
    <property type="entry name" value="NAD(P)-bd_dom_sf"/>
</dbReference>
<dbReference type="Gene3D" id="3.40.50.720">
    <property type="entry name" value="NAD(P)-binding Rossmann-like Domain"/>
    <property type="match status" value="1"/>
</dbReference>
<dbReference type="PANTHER" id="PTHR43157">
    <property type="entry name" value="PHOSPHATIDYLINOSITOL-GLYCAN BIOSYNTHESIS CLASS F PROTEIN-RELATED"/>
    <property type="match status" value="1"/>
</dbReference>
<dbReference type="PRINTS" id="PR00081">
    <property type="entry name" value="GDHRDH"/>
</dbReference>
<dbReference type="PRINTS" id="PR00080">
    <property type="entry name" value="SDRFAMILY"/>
</dbReference>
<dbReference type="AlphaFoldDB" id="A0A1G6GHN3"/>